<dbReference type="Pfam" id="PF00232">
    <property type="entry name" value="Glyco_hydro_1"/>
    <property type="match status" value="2"/>
</dbReference>
<dbReference type="KEGG" id="bfk:QN062_00700"/>
<dbReference type="InterPro" id="IPR018120">
    <property type="entry name" value="Glyco_hydro_1_AS"/>
</dbReference>
<sequence length="396" mass="44198">MKRFLWGASSSAFQTEGNNLASDWWHIPVGSGDGMIQEASGDADDSYHRFDEDIALLADAGLNAYRFSIEWGRIEPVRAQFSQAEIDHYLRVLDSCRHHGIEAVITLHHFTNPTWFTDQGGWLNDEAPKLFESYVRAVEPILADSAVHYVVTFNEPNQLASLIGLMDPENHEPFDPDRMPIPDRRAVSNLLAAHLRARSIIHECGDEAGWSLASPAFETPDGRPVADLSGEGKTYADRREGDFLRLSRDDDFIGVQAYTRHLVNGDGPLGIPSDARLTANGWEYYPHALATALQATAEIARIPILVTENGIATDDDDRRIDYMRDALDDAARAAESLEVPILGYLHWSLLDNYEWGSYAPHFGLVAVDRGNHFVRHPKKSLKWLGRHCLDCPSGLA</sequence>
<evidence type="ECO:0000313" key="9">
    <source>
        <dbReference type="EMBL" id="XDS50770.1"/>
    </source>
</evidence>
<dbReference type="PANTHER" id="PTHR10353">
    <property type="entry name" value="GLYCOSYL HYDROLASE"/>
    <property type="match status" value="1"/>
</dbReference>
<dbReference type="PANTHER" id="PTHR10353:SF36">
    <property type="entry name" value="LP05116P"/>
    <property type="match status" value="1"/>
</dbReference>
<evidence type="ECO:0000256" key="4">
    <source>
        <dbReference type="ARBA" id="ARBA00023295"/>
    </source>
</evidence>
<dbReference type="GO" id="GO:0008422">
    <property type="term" value="F:beta-glucosidase activity"/>
    <property type="evidence" value="ECO:0007669"/>
    <property type="project" value="UniProtKB-EC"/>
</dbReference>
<evidence type="ECO:0000256" key="6">
    <source>
        <dbReference type="RuleBase" id="RU003690"/>
    </source>
</evidence>
<dbReference type="AlphaFoldDB" id="A0AB39UAA5"/>
<evidence type="ECO:0000256" key="5">
    <source>
        <dbReference type="PROSITE-ProRule" id="PRU10055"/>
    </source>
</evidence>
<dbReference type="PROSITE" id="PS00572">
    <property type="entry name" value="GLYCOSYL_HYDROL_F1_1"/>
    <property type="match status" value="1"/>
</dbReference>
<evidence type="ECO:0000256" key="2">
    <source>
        <dbReference type="ARBA" id="ARBA00012744"/>
    </source>
</evidence>
<reference evidence="7" key="1">
    <citation type="submission" date="2023-07" db="EMBL/GenBank/DDBJ databases">
        <title>Bifidobacterium aquikefiriaerophilum sp. nov. and Bifidobacterium eccum sp. nov., isolated from water kefir.</title>
        <authorList>
            <person name="Breselge S."/>
            <person name="Bellassi P."/>
            <person name="Barcenilla C."/>
            <person name="Alvarez-Ordonez A."/>
            <person name="Morelli L."/>
            <person name="Cotter P.D."/>
        </authorList>
    </citation>
    <scope>NUCLEOTIDE SEQUENCE</scope>
    <source>
        <strain evidence="9">WK012_4_13</strain>
        <strain evidence="8">WK013_4_14</strain>
        <strain evidence="7">WK048_4_13</strain>
    </source>
</reference>
<proteinExistence type="inferred from homology"/>
<dbReference type="EMBL" id="CP129675">
    <property type="protein sequence ID" value="XDS45665.1"/>
    <property type="molecule type" value="Genomic_DNA"/>
</dbReference>
<protein>
    <recommendedName>
        <fullName evidence="2">beta-glucosidase</fullName>
        <ecNumber evidence="2">3.2.1.21</ecNumber>
    </recommendedName>
</protein>
<comment type="similarity">
    <text evidence="1 6">Belongs to the glycosyl hydrolase 1 family.</text>
</comment>
<dbReference type="EMBL" id="CP129683">
    <property type="protein sequence ID" value="XDS50770.1"/>
    <property type="molecule type" value="Genomic_DNA"/>
</dbReference>
<dbReference type="EC" id="3.2.1.21" evidence="2"/>
<dbReference type="InterPro" id="IPR001360">
    <property type="entry name" value="Glyco_hydro_1"/>
</dbReference>
<accession>A0AB39UAA5</accession>
<dbReference type="PRINTS" id="PR00131">
    <property type="entry name" value="GLHYDRLASE1"/>
</dbReference>
<evidence type="ECO:0000256" key="3">
    <source>
        <dbReference type="ARBA" id="ARBA00022801"/>
    </source>
</evidence>
<dbReference type="InterPro" id="IPR017853">
    <property type="entry name" value="GH"/>
</dbReference>
<dbReference type="GO" id="GO:0005829">
    <property type="term" value="C:cytosol"/>
    <property type="evidence" value="ECO:0007669"/>
    <property type="project" value="TreeGrafter"/>
</dbReference>
<name>A0AB39UAA5_9BIFI</name>
<keyword evidence="3" id="KW-0378">Hydrolase</keyword>
<feature type="active site" description="Nucleophile" evidence="5">
    <location>
        <position position="308"/>
    </location>
</feature>
<dbReference type="Gene3D" id="3.20.20.80">
    <property type="entry name" value="Glycosidases"/>
    <property type="match status" value="1"/>
</dbReference>
<dbReference type="GO" id="GO:0016052">
    <property type="term" value="P:carbohydrate catabolic process"/>
    <property type="evidence" value="ECO:0007669"/>
    <property type="project" value="TreeGrafter"/>
</dbReference>
<gene>
    <name evidence="9" type="ORF">QN062_00700</name>
    <name evidence="8" type="ORF">QN216_04710</name>
    <name evidence="7" type="ORF">QN217_05740</name>
</gene>
<keyword evidence="4" id="KW-0326">Glycosidase</keyword>
<dbReference type="SUPFAM" id="SSF51445">
    <property type="entry name" value="(Trans)glycosidases"/>
    <property type="match status" value="1"/>
</dbReference>
<evidence type="ECO:0000256" key="1">
    <source>
        <dbReference type="ARBA" id="ARBA00010838"/>
    </source>
</evidence>
<dbReference type="EMBL" id="CP129682">
    <property type="protein sequence ID" value="XDS49554.1"/>
    <property type="molecule type" value="Genomic_DNA"/>
</dbReference>
<organism evidence="7">
    <name type="scientific">Bifidobacterium fermentum</name>
    <dbReference type="NCBI Taxonomy" id="3059035"/>
    <lineage>
        <taxon>Bacteria</taxon>
        <taxon>Bacillati</taxon>
        <taxon>Actinomycetota</taxon>
        <taxon>Actinomycetes</taxon>
        <taxon>Bifidobacteriales</taxon>
        <taxon>Bifidobacteriaceae</taxon>
        <taxon>Bifidobacterium</taxon>
    </lineage>
</organism>
<evidence type="ECO:0000313" key="7">
    <source>
        <dbReference type="EMBL" id="XDS45665.1"/>
    </source>
</evidence>
<evidence type="ECO:0000313" key="8">
    <source>
        <dbReference type="EMBL" id="XDS49554.1"/>
    </source>
</evidence>
<dbReference type="RefSeq" id="WP_369341732.1">
    <property type="nucleotide sequence ID" value="NZ_CP129675.1"/>
</dbReference>